<protein>
    <recommendedName>
        <fullName evidence="1">BAAT/Acyl-CoA thioester hydrolase C-terminal domain-containing protein</fullName>
    </recommendedName>
</protein>
<gene>
    <name evidence="2" type="ORF">ACJMK2_036335</name>
</gene>
<accession>A0ABD3WGX5</accession>
<dbReference type="AlphaFoldDB" id="A0ABD3WGX5"/>
<sequence>MLQVKAVVNIGGPPFLSAAGMYVKGQNTTPVELDISKLDLHDDGSISFRNCFPYKKEDFIKVWESDAKVLNIIGEDDQACPPESLQLLRDCYPPHKCSNIQLKIYPGAGHLIEIPYAPHFRVTYHKTYSQYFLWGGKPKPHADAQEDAWKSILDHFRTQLSSSFNKEQLHSNL</sequence>
<organism evidence="2 3">
    <name type="scientific">Sinanodonta woodiana</name>
    <name type="common">Chinese pond mussel</name>
    <name type="synonym">Anodonta woodiana</name>
    <dbReference type="NCBI Taxonomy" id="1069815"/>
    <lineage>
        <taxon>Eukaryota</taxon>
        <taxon>Metazoa</taxon>
        <taxon>Spiralia</taxon>
        <taxon>Lophotrochozoa</taxon>
        <taxon>Mollusca</taxon>
        <taxon>Bivalvia</taxon>
        <taxon>Autobranchia</taxon>
        <taxon>Heteroconchia</taxon>
        <taxon>Palaeoheterodonta</taxon>
        <taxon>Unionida</taxon>
        <taxon>Unionoidea</taxon>
        <taxon>Unionidae</taxon>
        <taxon>Unioninae</taxon>
        <taxon>Sinanodonta</taxon>
    </lineage>
</organism>
<evidence type="ECO:0000259" key="1">
    <source>
        <dbReference type="Pfam" id="PF08840"/>
    </source>
</evidence>
<evidence type="ECO:0000313" key="3">
    <source>
        <dbReference type="Proteomes" id="UP001634394"/>
    </source>
</evidence>
<dbReference type="InterPro" id="IPR029058">
    <property type="entry name" value="AB_hydrolase_fold"/>
</dbReference>
<keyword evidence="3" id="KW-1185">Reference proteome</keyword>
<feature type="domain" description="BAAT/Acyl-CoA thioester hydrolase C-terminal" evidence="1">
    <location>
        <begin position="3"/>
        <end position="161"/>
    </location>
</feature>
<dbReference type="Gene3D" id="3.40.50.1820">
    <property type="entry name" value="alpha/beta hydrolase"/>
    <property type="match status" value="1"/>
</dbReference>
<evidence type="ECO:0000313" key="2">
    <source>
        <dbReference type="EMBL" id="KAL3873189.1"/>
    </source>
</evidence>
<dbReference type="PANTHER" id="PTHR10824">
    <property type="entry name" value="ACYL-COENZYME A THIOESTERASE-RELATED"/>
    <property type="match status" value="1"/>
</dbReference>
<dbReference type="InterPro" id="IPR014940">
    <property type="entry name" value="BAAT_C"/>
</dbReference>
<comment type="caution">
    <text evidence="2">The sequence shown here is derived from an EMBL/GenBank/DDBJ whole genome shotgun (WGS) entry which is preliminary data.</text>
</comment>
<dbReference type="Pfam" id="PF08840">
    <property type="entry name" value="BAAT_C"/>
    <property type="match status" value="1"/>
</dbReference>
<dbReference type="EMBL" id="JBJQND010000006">
    <property type="protein sequence ID" value="KAL3873189.1"/>
    <property type="molecule type" value="Genomic_DNA"/>
</dbReference>
<reference evidence="2 3" key="1">
    <citation type="submission" date="2024-11" db="EMBL/GenBank/DDBJ databases">
        <title>Chromosome-level genome assembly of the freshwater bivalve Anodonta woodiana.</title>
        <authorList>
            <person name="Chen X."/>
        </authorList>
    </citation>
    <scope>NUCLEOTIDE SEQUENCE [LARGE SCALE GENOMIC DNA]</scope>
    <source>
        <strain evidence="2">MN2024</strain>
        <tissue evidence="2">Gills</tissue>
    </source>
</reference>
<proteinExistence type="predicted"/>
<dbReference type="PANTHER" id="PTHR10824:SF4">
    <property type="entry name" value="ACYL-COENZYME A THIOESTERASE 1-LIKE"/>
    <property type="match status" value="1"/>
</dbReference>
<dbReference type="Proteomes" id="UP001634394">
    <property type="component" value="Unassembled WGS sequence"/>
</dbReference>
<dbReference type="SUPFAM" id="SSF53474">
    <property type="entry name" value="alpha/beta-Hydrolases"/>
    <property type="match status" value="1"/>
</dbReference>
<name>A0ABD3WGX5_SINWO</name>